<evidence type="ECO:0000313" key="1">
    <source>
        <dbReference type="EMBL" id="KAJ9651154.1"/>
    </source>
</evidence>
<proteinExistence type="predicted"/>
<organism evidence="1 2">
    <name type="scientific">Neophaeococcomyces mojaviensis</name>
    <dbReference type="NCBI Taxonomy" id="3383035"/>
    <lineage>
        <taxon>Eukaryota</taxon>
        <taxon>Fungi</taxon>
        <taxon>Dikarya</taxon>
        <taxon>Ascomycota</taxon>
        <taxon>Pezizomycotina</taxon>
        <taxon>Eurotiomycetes</taxon>
        <taxon>Chaetothyriomycetidae</taxon>
        <taxon>Chaetothyriales</taxon>
        <taxon>Chaetothyriales incertae sedis</taxon>
        <taxon>Neophaeococcomyces</taxon>
    </lineage>
</organism>
<dbReference type="EMBL" id="JAPDRQ010000278">
    <property type="protein sequence ID" value="KAJ9651154.1"/>
    <property type="molecule type" value="Genomic_DNA"/>
</dbReference>
<dbReference type="Proteomes" id="UP001172386">
    <property type="component" value="Unassembled WGS sequence"/>
</dbReference>
<evidence type="ECO:0000313" key="2">
    <source>
        <dbReference type="Proteomes" id="UP001172386"/>
    </source>
</evidence>
<reference evidence="1" key="1">
    <citation type="submission" date="2022-10" db="EMBL/GenBank/DDBJ databases">
        <title>Culturing micro-colonial fungi from biological soil crusts in the Mojave desert and describing Neophaeococcomyces mojavensis, and introducing the new genera and species Taxawa tesnikishii.</title>
        <authorList>
            <person name="Kurbessoian T."/>
            <person name="Stajich J.E."/>
        </authorList>
    </citation>
    <scope>NUCLEOTIDE SEQUENCE</scope>
    <source>
        <strain evidence="1">JES_112</strain>
    </source>
</reference>
<gene>
    <name evidence="1" type="ORF">H2198_009555</name>
</gene>
<name>A0ACC2ZUF4_9EURO</name>
<keyword evidence="2" id="KW-1185">Reference proteome</keyword>
<sequence>MKPTTILVSSALAAVVAAQDLYPGLSNVNHTCVIKPQLLSCPPQNPQLVDSCCTETYGGLVLATQFWSTYTGLEAQGQKLPKNTWTLHGLWPDFCNGSYTQYCDLRRQYDPVPSPNTTNGLPNGTVVPPYTGPSISTFIESFKRYDLLAWMNTYWVNQGAPNADFWGHEFSKHATCYSTFQIPCYGPNYVQNEDVIDFFDTTIKYYQRFPTFAWLQQAGITPSNKTQVTLSDVQGALTKAATAVPYVGCSGPRYNETDAGRGSNDTGRTVISEAWYYMYVYGRPQDGVAVHVNATGSSSSCAKAKNALWYYEPTPSSVQS</sequence>
<accession>A0ACC2ZUF4</accession>
<protein>
    <submittedName>
        <fullName evidence="1">Uncharacterized protein</fullName>
    </submittedName>
</protein>
<comment type="caution">
    <text evidence="1">The sequence shown here is derived from an EMBL/GenBank/DDBJ whole genome shotgun (WGS) entry which is preliminary data.</text>
</comment>